<feature type="transmembrane region" description="Helical" evidence="1">
    <location>
        <begin position="112"/>
        <end position="131"/>
    </location>
</feature>
<keyword evidence="1" id="KW-0812">Transmembrane</keyword>
<feature type="transmembrane region" description="Helical" evidence="1">
    <location>
        <begin position="85"/>
        <end position="106"/>
    </location>
</feature>
<protein>
    <recommendedName>
        <fullName evidence="4">Major facilitator superfamily (MFS) profile domain-containing protein</fullName>
    </recommendedName>
</protein>
<dbReference type="SUPFAM" id="SSF103473">
    <property type="entry name" value="MFS general substrate transporter"/>
    <property type="match status" value="1"/>
</dbReference>
<name>A0A1W2M1L7_9PSEU</name>
<keyword evidence="1" id="KW-1133">Transmembrane helix</keyword>
<dbReference type="InterPro" id="IPR036259">
    <property type="entry name" value="MFS_trans_sf"/>
</dbReference>
<keyword evidence="1" id="KW-0472">Membrane</keyword>
<feature type="transmembrane region" description="Helical" evidence="1">
    <location>
        <begin position="32"/>
        <end position="64"/>
    </location>
</feature>
<dbReference type="Gene3D" id="1.20.1250.20">
    <property type="entry name" value="MFS general substrate transporter like domains"/>
    <property type="match status" value="1"/>
</dbReference>
<comment type="caution">
    <text evidence="2">The sequence shown here is derived from an EMBL/GenBank/DDBJ whole genome shotgun (WGS) entry which is preliminary data.</text>
</comment>
<evidence type="ECO:0000313" key="3">
    <source>
        <dbReference type="Proteomes" id="UP000076660"/>
    </source>
</evidence>
<dbReference type="RefSeq" id="WP_063274870.1">
    <property type="nucleotide sequence ID" value="NZ_LQMT02000007.1"/>
</dbReference>
<evidence type="ECO:0000313" key="2">
    <source>
        <dbReference type="EMBL" id="ONF73743.1"/>
    </source>
</evidence>
<proteinExistence type="predicted"/>
<dbReference type="OrthoDB" id="3177957at2"/>
<dbReference type="EMBL" id="LQMT02000007">
    <property type="protein sequence ID" value="ONF73743.1"/>
    <property type="molecule type" value="Genomic_DNA"/>
</dbReference>
<sequence length="157" mass="15982">MLVVTAAAAQILGCRYPARTVALVGDAALGVLMIAGVGAFVAGHAVLIVVSVALQGGAYGLAFGGSLRYLTSQVHSDHRGAVMSAFYLITYSALVVPTILVGIGATVWTPTAVFPVFAVLAALLCLTAVAVELRQSRVIAADLGAPGSESRRSLTRS</sequence>
<accession>A0A1W2M1L7</accession>
<dbReference type="Proteomes" id="UP000076660">
    <property type="component" value="Unassembled WGS sequence"/>
</dbReference>
<organism evidence="2 3">
    <name type="scientific">Amycolatopsis keratiniphila subsp. keratiniphila</name>
    <dbReference type="NCBI Taxonomy" id="227715"/>
    <lineage>
        <taxon>Bacteria</taxon>
        <taxon>Bacillati</taxon>
        <taxon>Actinomycetota</taxon>
        <taxon>Actinomycetes</taxon>
        <taxon>Pseudonocardiales</taxon>
        <taxon>Pseudonocardiaceae</taxon>
        <taxon>Amycolatopsis</taxon>
        <taxon>Amycolatopsis japonica group</taxon>
    </lineage>
</organism>
<reference evidence="2 3" key="1">
    <citation type="submission" date="2016-12" db="EMBL/GenBank/DDBJ databases">
        <title>Amycolatopsis keratiniphila subsp. keratiniphila genome sequencing and assembly.</title>
        <authorList>
            <person name="Mayilraj S."/>
            <person name="Kaur N."/>
        </authorList>
    </citation>
    <scope>NUCLEOTIDE SEQUENCE [LARGE SCALE GENOMIC DNA]</scope>
    <source>
        <strain evidence="2 3">DSM 44409</strain>
    </source>
</reference>
<dbReference type="AlphaFoldDB" id="A0A1W2M1L7"/>
<evidence type="ECO:0000256" key="1">
    <source>
        <dbReference type="SAM" id="Phobius"/>
    </source>
</evidence>
<evidence type="ECO:0008006" key="4">
    <source>
        <dbReference type="Google" id="ProtNLM"/>
    </source>
</evidence>
<gene>
    <name evidence="2" type="ORF">AVR91_0206485</name>
</gene>